<feature type="region of interest" description="Disordered" evidence="1">
    <location>
        <begin position="39"/>
        <end position="89"/>
    </location>
</feature>
<evidence type="ECO:0008006" key="5">
    <source>
        <dbReference type="Google" id="ProtNLM"/>
    </source>
</evidence>
<evidence type="ECO:0000256" key="2">
    <source>
        <dbReference type="SAM" id="SignalP"/>
    </source>
</evidence>
<feature type="signal peptide" evidence="2">
    <location>
        <begin position="1"/>
        <end position="29"/>
    </location>
</feature>
<dbReference type="Proteomes" id="UP000028488">
    <property type="component" value="Chromosome"/>
</dbReference>
<protein>
    <recommendedName>
        <fullName evidence="5">Secreted protein</fullName>
    </recommendedName>
</protein>
<sequence>MSHTKSRIAIGSGAAFVLSVVGAAGIAVASGTASPIADVSVSEQHHEENTSTSAPLPVFTPPALHTPTQEPPGSFDTESVGPFEPAPWR</sequence>
<reference evidence="3 4" key="1">
    <citation type="submission" date="2014-07" db="EMBL/GenBank/DDBJ databases">
        <title>Genome Sequence of Rhodococcus opacus Strain R7, a Biodegrader of Mono- and Polycyclic Aromatic Hydrocarbons.</title>
        <authorList>
            <person name="Di Gennaro P."/>
            <person name="Zampolli J."/>
            <person name="Presti I."/>
            <person name="Cappelletti M."/>
            <person name="D'Ursi P."/>
            <person name="Orro A."/>
            <person name="Mezzelani A."/>
            <person name="Milanesi L."/>
        </authorList>
    </citation>
    <scope>NUCLEOTIDE SEQUENCE [LARGE SCALE GENOMIC DNA]</scope>
    <source>
        <strain evidence="3 4">R7</strain>
    </source>
</reference>
<gene>
    <name evidence="3" type="ORF">EP51_15985</name>
</gene>
<dbReference type="RefSeq" id="WP_037234391.1">
    <property type="nucleotide sequence ID" value="NZ_CP008947.1"/>
</dbReference>
<keyword evidence="2" id="KW-0732">Signal</keyword>
<dbReference type="AlphaFoldDB" id="A0A076EII4"/>
<proteinExistence type="predicted"/>
<name>A0A076EII4_RHOOP</name>
<evidence type="ECO:0000256" key="1">
    <source>
        <dbReference type="SAM" id="MobiDB-lite"/>
    </source>
</evidence>
<organism evidence="3 4">
    <name type="scientific">Rhodococcus opacus</name>
    <name type="common">Nocardia opaca</name>
    <dbReference type="NCBI Taxonomy" id="37919"/>
    <lineage>
        <taxon>Bacteria</taxon>
        <taxon>Bacillati</taxon>
        <taxon>Actinomycetota</taxon>
        <taxon>Actinomycetes</taxon>
        <taxon>Mycobacteriales</taxon>
        <taxon>Nocardiaceae</taxon>
        <taxon>Rhodococcus</taxon>
    </lineage>
</organism>
<feature type="chain" id="PRO_5001711273" description="Secreted protein" evidence="2">
    <location>
        <begin position="30"/>
        <end position="89"/>
    </location>
</feature>
<accession>A0A076EII4</accession>
<dbReference type="EMBL" id="CP008947">
    <property type="protein sequence ID" value="AII06015.1"/>
    <property type="molecule type" value="Genomic_DNA"/>
</dbReference>
<dbReference type="eggNOG" id="ENOG5032NY2">
    <property type="taxonomic scope" value="Bacteria"/>
</dbReference>
<evidence type="ECO:0000313" key="3">
    <source>
        <dbReference type="EMBL" id="AII06015.1"/>
    </source>
</evidence>
<evidence type="ECO:0000313" key="4">
    <source>
        <dbReference type="Proteomes" id="UP000028488"/>
    </source>
</evidence>